<dbReference type="PROSITE" id="PS50929">
    <property type="entry name" value="ABC_TM1F"/>
    <property type="match status" value="1"/>
</dbReference>
<dbReference type="InterPro" id="IPR011527">
    <property type="entry name" value="ABC1_TM_dom"/>
</dbReference>
<feature type="transmembrane region" description="Helical" evidence="9">
    <location>
        <begin position="235"/>
        <end position="258"/>
    </location>
</feature>
<dbReference type="PROSITE" id="PS00211">
    <property type="entry name" value="ABC_TRANSPORTER_1"/>
    <property type="match status" value="1"/>
</dbReference>
<dbReference type="RefSeq" id="WP_078808319.1">
    <property type="nucleotide sequence ID" value="NZ_FUXI01000038.1"/>
</dbReference>
<dbReference type="InterPro" id="IPR027417">
    <property type="entry name" value="P-loop_NTPase"/>
</dbReference>
<evidence type="ECO:0000256" key="5">
    <source>
        <dbReference type="ARBA" id="ARBA00022741"/>
    </source>
</evidence>
<feature type="transmembrane region" description="Helical" evidence="9">
    <location>
        <begin position="278"/>
        <end position="296"/>
    </location>
</feature>
<dbReference type="SUPFAM" id="SSF90123">
    <property type="entry name" value="ABC transporter transmembrane region"/>
    <property type="match status" value="1"/>
</dbReference>
<dbReference type="GO" id="GO:0016887">
    <property type="term" value="F:ATP hydrolysis activity"/>
    <property type="evidence" value="ECO:0007669"/>
    <property type="project" value="InterPro"/>
</dbReference>
<dbReference type="InterPro" id="IPR017871">
    <property type="entry name" value="ABC_transporter-like_CS"/>
</dbReference>
<keyword evidence="7 9" id="KW-1133">Transmembrane helix</keyword>
<evidence type="ECO:0000259" key="11">
    <source>
        <dbReference type="PROSITE" id="PS50929"/>
    </source>
</evidence>
<sequence>MKFIFKYLWKYKGLLCFDFLMVFGFVIAEMGLPILLAEIINKGLPNKDYPLIQKQVLFMVAIILIAFTMTILLNYFVSKLSTMIVRDIRNDLFEHLETFSHKEYEQIGVASLITRVTNDAFQIYQFVSQILRLGFITPIMFSVSIVMILNTAPTLSIYVWCALPIMILSMVLLAKFSEPMSQAQQENLDKMNEMMRENLSGFRVIRAFVREHFVAKRFEKVNVAYQKSTKALFKLLAAADPAFSLLFNIVMAFVLWNGAMQIAGGTLELGSLLAFFDFIFHMLFSFMLLAMVFMMYPRANVSAKRIQEALSIQSVLVDVENSVENDVETCEKPVEIVFDNVSFSYSDAEEHQHHLHEIFFTAKKGEVTAFVGSTGSGKSTLIQLIPRFYDVSQGSILISGRDVREFPLVRLREKIGYIPQKAQLYSGTIRENLLFGKENATEEELIRALKLSDAYRFVSEKEQGLDSVVSEGGANFSGGQKQRLAIARALVRQPEIYIFDDSFSALDAKTDAKIRKNLKAATKEAVTLIVAQRISSIMDADKIIVLNNGKIEAIGTHHELLKISQTYREIAESQLTKEELERG</sequence>
<keyword evidence="6 12" id="KW-0067">ATP-binding</keyword>
<dbReference type="InterPro" id="IPR003439">
    <property type="entry name" value="ABC_transporter-like_ATP-bd"/>
</dbReference>
<accession>A0A1T4R2P1</accession>
<name>A0A1T4R2P1_9ENTE</name>
<dbReference type="PANTHER" id="PTHR43394:SF1">
    <property type="entry name" value="ATP-BINDING CASSETTE SUB-FAMILY B MEMBER 10, MITOCHONDRIAL"/>
    <property type="match status" value="1"/>
</dbReference>
<dbReference type="AlphaFoldDB" id="A0A1T4R2P1"/>
<feature type="domain" description="ABC transporter" evidence="10">
    <location>
        <begin position="336"/>
        <end position="573"/>
    </location>
</feature>
<feature type="transmembrane region" description="Helical" evidence="9">
    <location>
        <begin position="130"/>
        <end position="149"/>
    </location>
</feature>
<evidence type="ECO:0000313" key="13">
    <source>
        <dbReference type="Proteomes" id="UP000190328"/>
    </source>
</evidence>
<keyword evidence="3" id="KW-1003">Cell membrane</keyword>
<evidence type="ECO:0000259" key="10">
    <source>
        <dbReference type="PROSITE" id="PS50893"/>
    </source>
</evidence>
<dbReference type="GO" id="GO:0005886">
    <property type="term" value="C:plasma membrane"/>
    <property type="evidence" value="ECO:0007669"/>
    <property type="project" value="UniProtKB-SubCell"/>
</dbReference>
<feature type="transmembrane region" description="Helical" evidence="9">
    <location>
        <begin position="56"/>
        <end position="77"/>
    </location>
</feature>
<keyword evidence="4 9" id="KW-0812">Transmembrane</keyword>
<dbReference type="Gene3D" id="3.40.50.300">
    <property type="entry name" value="P-loop containing nucleotide triphosphate hydrolases"/>
    <property type="match status" value="1"/>
</dbReference>
<protein>
    <submittedName>
        <fullName evidence="12">ATP-binding cassette, subfamily B, multidrug efflux pump</fullName>
    </submittedName>
</protein>
<dbReference type="SMART" id="SM00382">
    <property type="entry name" value="AAA"/>
    <property type="match status" value="1"/>
</dbReference>
<feature type="domain" description="ABC transmembrane type-1" evidence="11">
    <location>
        <begin position="19"/>
        <end position="298"/>
    </location>
</feature>
<dbReference type="PROSITE" id="PS50893">
    <property type="entry name" value="ABC_TRANSPORTER_2"/>
    <property type="match status" value="1"/>
</dbReference>
<dbReference type="Pfam" id="PF00005">
    <property type="entry name" value="ABC_tran"/>
    <property type="match status" value="1"/>
</dbReference>
<dbReference type="GO" id="GO:0015421">
    <property type="term" value="F:ABC-type oligopeptide transporter activity"/>
    <property type="evidence" value="ECO:0007669"/>
    <property type="project" value="TreeGrafter"/>
</dbReference>
<comment type="subcellular location">
    <subcellularLocation>
        <location evidence="1">Cell membrane</location>
        <topology evidence="1">Multi-pass membrane protein</topology>
    </subcellularLocation>
</comment>
<evidence type="ECO:0000313" key="12">
    <source>
        <dbReference type="EMBL" id="SKA10312.1"/>
    </source>
</evidence>
<dbReference type="FunFam" id="3.40.50.300:FF:000221">
    <property type="entry name" value="Multidrug ABC transporter ATP-binding protein"/>
    <property type="match status" value="1"/>
</dbReference>
<dbReference type="OrthoDB" id="9770415at2"/>
<keyword evidence="13" id="KW-1185">Reference proteome</keyword>
<evidence type="ECO:0000256" key="4">
    <source>
        <dbReference type="ARBA" id="ARBA00022692"/>
    </source>
</evidence>
<keyword evidence="8 9" id="KW-0472">Membrane</keyword>
<keyword evidence="2" id="KW-0813">Transport</keyword>
<evidence type="ECO:0000256" key="6">
    <source>
        <dbReference type="ARBA" id="ARBA00022840"/>
    </source>
</evidence>
<proteinExistence type="predicted"/>
<dbReference type="CDD" id="cd18548">
    <property type="entry name" value="ABC_6TM_Tm287_like"/>
    <property type="match status" value="1"/>
</dbReference>
<dbReference type="SUPFAM" id="SSF52540">
    <property type="entry name" value="P-loop containing nucleoside triphosphate hydrolases"/>
    <property type="match status" value="1"/>
</dbReference>
<dbReference type="GO" id="GO:0005524">
    <property type="term" value="F:ATP binding"/>
    <property type="evidence" value="ECO:0007669"/>
    <property type="project" value="UniProtKB-KW"/>
</dbReference>
<dbReference type="STRING" id="263852.SAMN02745116_02422"/>
<feature type="transmembrane region" description="Helical" evidence="9">
    <location>
        <begin position="155"/>
        <end position="174"/>
    </location>
</feature>
<evidence type="ECO:0000256" key="2">
    <source>
        <dbReference type="ARBA" id="ARBA00022448"/>
    </source>
</evidence>
<evidence type="ECO:0000256" key="1">
    <source>
        <dbReference type="ARBA" id="ARBA00004651"/>
    </source>
</evidence>
<feature type="transmembrane region" description="Helical" evidence="9">
    <location>
        <begin position="12"/>
        <end position="36"/>
    </location>
</feature>
<dbReference type="Pfam" id="PF00664">
    <property type="entry name" value="ABC_membrane"/>
    <property type="match status" value="1"/>
</dbReference>
<gene>
    <name evidence="12" type="ORF">SAMN02745116_02422</name>
</gene>
<reference evidence="12 13" key="1">
    <citation type="submission" date="2017-02" db="EMBL/GenBank/DDBJ databases">
        <authorList>
            <person name="Peterson S.W."/>
        </authorList>
    </citation>
    <scope>NUCLEOTIDE SEQUENCE [LARGE SCALE GENOMIC DNA]</scope>
    <source>
        <strain evidence="12 13">ATCC BAA-1030</strain>
    </source>
</reference>
<dbReference type="Proteomes" id="UP000190328">
    <property type="component" value="Unassembled WGS sequence"/>
</dbReference>
<dbReference type="InterPro" id="IPR039421">
    <property type="entry name" value="Type_1_exporter"/>
</dbReference>
<dbReference type="PANTHER" id="PTHR43394">
    <property type="entry name" value="ATP-DEPENDENT PERMEASE MDL1, MITOCHONDRIAL"/>
    <property type="match status" value="1"/>
</dbReference>
<evidence type="ECO:0000256" key="7">
    <source>
        <dbReference type="ARBA" id="ARBA00022989"/>
    </source>
</evidence>
<evidence type="ECO:0000256" key="8">
    <source>
        <dbReference type="ARBA" id="ARBA00023136"/>
    </source>
</evidence>
<evidence type="ECO:0000256" key="9">
    <source>
        <dbReference type="SAM" id="Phobius"/>
    </source>
</evidence>
<dbReference type="InterPro" id="IPR003593">
    <property type="entry name" value="AAA+_ATPase"/>
</dbReference>
<dbReference type="Gene3D" id="1.20.1560.10">
    <property type="entry name" value="ABC transporter type 1, transmembrane domain"/>
    <property type="match status" value="1"/>
</dbReference>
<dbReference type="InterPro" id="IPR036640">
    <property type="entry name" value="ABC1_TM_sf"/>
</dbReference>
<dbReference type="EMBL" id="FUXI01000038">
    <property type="protein sequence ID" value="SKA10312.1"/>
    <property type="molecule type" value="Genomic_DNA"/>
</dbReference>
<evidence type="ECO:0000256" key="3">
    <source>
        <dbReference type="ARBA" id="ARBA00022475"/>
    </source>
</evidence>
<organism evidence="12 13">
    <name type="scientific">Pilibacter termitis</name>
    <dbReference type="NCBI Taxonomy" id="263852"/>
    <lineage>
        <taxon>Bacteria</taxon>
        <taxon>Bacillati</taxon>
        <taxon>Bacillota</taxon>
        <taxon>Bacilli</taxon>
        <taxon>Lactobacillales</taxon>
        <taxon>Enterococcaceae</taxon>
        <taxon>Pilibacter</taxon>
    </lineage>
</organism>
<keyword evidence="5" id="KW-0547">Nucleotide-binding</keyword>